<dbReference type="InterPro" id="IPR002125">
    <property type="entry name" value="CMP_dCMP_dom"/>
</dbReference>
<dbReference type="PATRIC" id="fig|1045004.4.peg.1130"/>
<dbReference type="SUPFAM" id="SSF53927">
    <property type="entry name" value="Cytidine deaminase-like"/>
    <property type="match status" value="1"/>
</dbReference>
<dbReference type="PROSITE" id="PS51747">
    <property type="entry name" value="CYT_DCMP_DEAMINASES_2"/>
    <property type="match status" value="1"/>
</dbReference>
<dbReference type="STRING" id="336988.NT96_07670"/>
<protein>
    <submittedName>
        <fullName evidence="6">Cytidine/deoxycytidylate deaminase</fullName>
    </submittedName>
</protein>
<keyword evidence="3" id="KW-0378">Hydrolase</keyword>
<proteinExistence type="inferred from homology"/>
<evidence type="ECO:0000313" key="6">
    <source>
        <dbReference type="EMBL" id="EHN59232.1"/>
    </source>
</evidence>
<evidence type="ECO:0000256" key="1">
    <source>
        <dbReference type="ARBA" id="ARBA00006576"/>
    </source>
</evidence>
<dbReference type="PANTHER" id="PTHR11079:SF161">
    <property type="entry name" value="CMP_DCMP-TYPE DEAMINASE DOMAIN-CONTAINING PROTEIN"/>
    <property type="match status" value="1"/>
</dbReference>
<dbReference type="Pfam" id="PF00383">
    <property type="entry name" value="dCMP_cyt_deam_1"/>
    <property type="match status" value="1"/>
</dbReference>
<evidence type="ECO:0000256" key="3">
    <source>
        <dbReference type="ARBA" id="ARBA00022801"/>
    </source>
</evidence>
<dbReference type="InterPro" id="IPR016193">
    <property type="entry name" value="Cytidine_deaminase-like"/>
</dbReference>
<gene>
    <name evidence="6" type="ORF">OKIT_1133</name>
</gene>
<dbReference type="EMBL" id="AFVZ01000001">
    <property type="protein sequence ID" value="EHN59232.1"/>
    <property type="molecule type" value="Genomic_DNA"/>
</dbReference>
<evidence type="ECO:0000259" key="5">
    <source>
        <dbReference type="PROSITE" id="PS51747"/>
    </source>
</evidence>
<dbReference type="AlphaFoldDB" id="G9WIB0"/>
<name>G9WIB0_9LACO</name>
<evidence type="ECO:0000256" key="2">
    <source>
        <dbReference type="ARBA" id="ARBA00022723"/>
    </source>
</evidence>
<keyword evidence="7" id="KW-1185">Reference proteome</keyword>
<keyword evidence="2" id="KW-0479">Metal-binding</keyword>
<dbReference type="eggNOG" id="COG0590">
    <property type="taxonomic scope" value="Bacteria"/>
</dbReference>
<dbReference type="Gene3D" id="3.40.140.10">
    <property type="entry name" value="Cytidine Deaminase, domain 2"/>
    <property type="match status" value="1"/>
</dbReference>
<reference evidence="6 7" key="1">
    <citation type="journal article" date="2012" name="PLoS ONE">
        <title>Functional divergence in the genus oenococcus as predicted by genome sequencing of the newly-described species, Oenococcus kitaharae.</title>
        <authorList>
            <person name="Borneman A.R."/>
            <person name="McCarthy J.M."/>
            <person name="Chambers P.J."/>
            <person name="Bartowsky E.J."/>
        </authorList>
    </citation>
    <scope>NUCLEOTIDE SEQUENCE [LARGE SCALE GENOMIC DNA]</scope>
    <source>
        <strain evidence="7">DSM17330</strain>
    </source>
</reference>
<dbReference type="GO" id="GO:0006152">
    <property type="term" value="P:purine nucleoside catabolic process"/>
    <property type="evidence" value="ECO:0007669"/>
    <property type="project" value="TreeGrafter"/>
</dbReference>
<accession>G9WIB0</accession>
<sequence>MTEIEYMKLAVEQANENIVLKEGGPFGAVIVRNQEVVAAAHNRVLVENDPTAHAEITAIRKACQYLNSYDLSECVLYTSCYPCPMCLSAAIWANIKTIYYANTAEDAGQIGFRDDFIYHFIENGAHDDQIVKMSQIGREQAIETFNDYVKDPSRESY</sequence>
<comment type="caution">
    <text evidence="6">The sequence shown here is derived from an EMBL/GenBank/DDBJ whole genome shotgun (WGS) entry which is preliminary data.</text>
</comment>
<dbReference type="HOGENOM" id="CLU_025810_5_2_9"/>
<organism evidence="6 7">
    <name type="scientific">Oenococcus kitaharae DSM 17330</name>
    <dbReference type="NCBI Taxonomy" id="1045004"/>
    <lineage>
        <taxon>Bacteria</taxon>
        <taxon>Bacillati</taxon>
        <taxon>Bacillota</taxon>
        <taxon>Bacilli</taxon>
        <taxon>Lactobacillales</taxon>
        <taxon>Lactobacillaceae</taxon>
        <taxon>Oenococcus</taxon>
    </lineage>
</organism>
<dbReference type="CDD" id="cd01285">
    <property type="entry name" value="nucleoside_deaminase"/>
    <property type="match status" value="1"/>
</dbReference>
<evidence type="ECO:0000313" key="7">
    <source>
        <dbReference type="Proteomes" id="UP000004959"/>
    </source>
</evidence>
<dbReference type="FunFam" id="3.40.140.10:FF:000011">
    <property type="entry name" value="tRNA-specific adenosine deaminase"/>
    <property type="match status" value="1"/>
</dbReference>
<dbReference type="GO" id="GO:0046872">
    <property type="term" value="F:metal ion binding"/>
    <property type="evidence" value="ECO:0007669"/>
    <property type="project" value="UniProtKB-KW"/>
</dbReference>
<evidence type="ECO:0000256" key="4">
    <source>
        <dbReference type="ARBA" id="ARBA00022833"/>
    </source>
</evidence>
<feature type="domain" description="CMP/dCMP-type deaminase" evidence="5">
    <location>
        <begin position="1"/>
        <end position="115"/>
    </location>
</feature>
<comment type="similarity">
    <text evidence="1">Belongs to the cytidine and deoxycytidylate deaminase family.</text>
</comment>
<keyword evidence="4" id="KW-0862">Zinc</keyword>
<dbReference type="GO" id="GO:0047974">
    <property type="term" value="F:guanosine deaminase activity"/>
    <property type="evidence" value="ECO:0007669"/>
    <property type="project" value="TreeGrafter"/>
</dbReference>
<dbReference type="PANTHER" id="PTHR11079">
    <property type="entry name" value="CYTOSINE DEAMINASE FAMILY MEMBER"/>
    <property type="match status" value="1"/>
</dbReference>
<dbReference type="Proteomes" id="UP000004959">
    <property type="component" value="Chromosome"/>
</dbReference>